<gene>
    <name evidence="3" type="ORF">F3S47_03235</name>
</gene>
<evidence type="ECO:0000313" key="4">
    <source>
        <dbReference type="Proteomes" id="UP000326554"/>
    </source>
</evidence>
<name>A0A5J5GQE6_9RHOB</name>
<accession>A0A5J5GQE6</accession>
<dbReference type="InterPro" id="IPR013538">
    <property type="entry name" value="ASHA1/2-like_C"/>
</dbReference>
<organism evidence="3 4">
    <name type="scientific">Histidinibacterium aquaticum</name>
    <dbReference type="NCBI Taxonomy" id="2613962"/>
    <lineage>
        <taxon>Bacteria</taxon>
        <taxon>Pseudomonadati</taxon>
        <taxon>Pseudomonadota</taxon>
        <taxon>Alphaproteobacteria</taxon>
        <taxon>Rhodobacterales</taxon>
        <taxon>Paracoccaceae</taxon>
        <taxon>Histidinibacterium</taxon>
    </lineage>
</organism>
<reference evidence="3 4" key="1">
    <citation type="submission" date="2019-09" db="EMBL/GenBank/DDBJ databases">
        <authorList>
            <person name="Park J.-S."/>
            <person name="Choi H.-J."/>
        </authorList>
    </citation>
    <scope>NUCLEOTIDE SEQUENCE [LARGE SCALE GENOMIC DNA]</scope>
    <source>
        <strain evidence="3 4">176SS1-4</strain>
    </source>
</reference>
<dbReference type="SUPFAM" id="SSF55961">
    <property type="entry name" value="Bet v1-like"/>
    <property type="match status" value="1"/>
</dbReference>
<dbReference type="Proteomes" id="UP000326554">
    <property type="component" value="Unassembled WGS sequence"/>
</dbReference>
<dbReference type="EMBL" id="VYQE01000001">
    <property type="protein sequence ID" value="KAA9010277.1"/>
    <property type="molecule type" value="Genomic_DNA"/>
</dbReference>
<comment type="similarity">
    <text evidence="1">Belongs to the AHA1 family.</text>
</comment>
<comment type="caution">
    <text evidence="3">The sequence shown here is derived from an EMBL/GenBank/DDBJ whole genome shotgun (WGS) entry which is preliminary data.</text>
</comment>
<dbReference type="Pfam" id="PF08327">
    <property type="entry name" value="AHSA1"/>
    <property type="match status" value="1"/>
</dbReference>
<sequence>MPLKLVTDGNTATVTRRFAAPPERVWDAHTDPRIVQRWMTGYPGWHMSRCESDPRPGGKIHYTWERTEGEASEADITEGFSLTGEYIELERPHRIVHIERMHLPDPTPDNRIETLFEAKDGGTLMTMTMTVPTAEIMEQMLATGMADGMEVSYAKLEAEVLQGA</sequence>
<dbReference type="Gene3D" id="3.30.530.20">
    <property type="match status" value="1"/>
</dbReference>
<keyword evidence="4" id="KW-1185">Reference proteome</keyword>
<dbReference type="AlphaFoldDB" id="A0A5J5GQE6"/>
<feature type="domain" description="Activator of Hsp90 ATPase homologue 1/2-like C-terminal" evidence="2">
    <location>
        <begin position="19"/>
        <end position="159"/>
    </location>
</feature>
<evidence type="ECO:0000256" key="1">
    <source>
        <dbReference type="ARBA" id="ARBA00006817"/>
    </source>
</evidence>
<evidence type="ECO:0000313" key="3">
    <source>
        <dbReference type="EMBL" id="KAA9010277.1"/>
    </source>
</evidence>
<proteinExistence type="inferred from homology"/>
<evidence type="ECO:0000259" key="2">
    <source>
        <dbReference type="Pfam" id="PF08327"/>
    </source>
</evidence>
<protein>
    <recommendedName>
        <fullName evidence="2">Activator of Hsp90 ATPase homologue 1/2-like C-terminal domain-containing protein</fullName>
    </recommendedName>
</protein>
<dbReference type="RefSeq" id="WP_150443763.1">
    <property type="nucleotide sequence ID" value="NZ_VYQE01000001.1"/>
</dbReference>
<dbReference type="InterPro" id="IPR023393">
    <property type="entry name" value="START-like_dom_sf"/>
</dbReference>